<evidence type="ECO:0000256" key="1">
    <source>
        <dbReference type="ARBA" id="ARBA00004496"/>
    </source>
</evidence>
<name>A0A0G1NKL2_UNCKA</name>
<keyword evidence="3" id="KW-0963">Cytoplasm</keyword>
<comment type="catalytic activity">
    <reaction evidence="15">
        <text>phosphoenolpyruvate + UDP-N-acetyl-alpha-D-glucosamine = UDP-N-acetyl-3-O-(1-carboxyvinyl)-alpha-D-glucosamine + phosphate</text>
        <dbReference type="Rhea" id="RHEA:18681"/>
        <dbReference type="ChEBI" id="CHEBI:43474"/>
        <dbReference type="ChEBI" id="CHEBI:57705"/>
        <dbReference type="ChEBI" id="CHEBI:58702"/>
        <dbReference type="ChEBI" id="CHEBI:68483"/>
        <dbReference type="EC" id="2.5.1.7"/>
    </reaction>
</comment>
<gene>
    <name evidence="17" type="ORF">UW82_C0012G0016</name>
</gene>
<organism evidence="17 18">
    <name type="scientific">candidate division WWE3 bacterium GW2011_GWC2_44_9</name>
    <dbReference type="NCBI Taxonomy" id="1619125"/>
    <lineage>
        <taxon>Bacteria</taxon>
        <taxon>Katanobacteria</taxon>
    </lineage>
</organism>
<comment type="similarity">
    <text evidence="10">Belongs to the EPSP synthase family. MurA subfamily.</text>
</comment>
<comment type="pathway">
    <text evidence="2">Cell wall biogenesis; peptidoglycan biosynthesis.</text>
</comment>
<dbReference type="GO" id="GO:0005737">
    <property type="term" value="C:cytoplasm"/>
    <property type="evidence" value="ECO:0007669"/>
    <property type="project" value="UniProtKB-SubCell"/>
</dbReference>
<dbReference type="Gene3D" id="3.65.10.10">
    <property type="entry name" value="Enolpyruvate transferase domain"/>
    <property type="match status" value="2"/>
</dbReference>
<dbReference type="GO" id="GO:0009252">
    <property type="term" value="P:peptidoglycan biosynthetic process"/>
    <property type="evidence" value="ECO:0007669"/>
    <property type="project" value="UniProtKB-KW"/>
</dbReference>
<evidence type="ECO:0000256" key="4">
    <source>
        <dbReference type="ARBA" id="ARBA00022618"/>
    </source>
</evidence>
<evidence type="ECO:0000256" key="7">
    <source>
        <dbReference type="ARBA" id="ARBA00022984"/>
    </source>
</evidence>
<comment type="subcellular location">
    <subcellularLocation>
        <location evidence="1">Cytoplasm</location>
    </subcellularLocation>
</comment>
<comment type="caution">
    <text evidence="17">The sequence shown here is derived from an EMBL/GenBank/DDBJ whole genome shotgun (WGS) entry which is preliminary data.</text>
</comment>
<dbReference type="Pfam" id="PF00275">
    <property type="entry name" value="EPSP_synthase"/>
    <property type="match status" value="1"/>
</dbReference>
<dbReference type="Proteomes" id="UP000034504">
    <property type="component" value="Unassembled WGS sequence"/>
</dbReference>
<dbReference type="GO" id="GO:0008360">
    <property type="term" value="P:regulation of cell shape"/>
    <property type="evidence" value="ECO:0007669"/>
    <property type="project" value="UniProtKB-KW"/>
</dbReference>
<evidence type="ECO:0000256" key="11">
    <source>
        <dbReference type="ARBA" id="ARBA00039108"/>
    </source>
</evidence>
<evidence type="ECO:0000256" key="8">
    <source>
        <dbReference type="ARBA" id="ARBA00023306"/>
    </source>
</evidence>
<evidence type="ECO:0000256" key="5">
    <source>
        <dbReference type="ARBA" id="ARBA00022679"/>
    </source>
</evidence>
<evidence type="ECO:0000256" key="3">
    <source>
        <dbReference type="ARBA" id="ARBA00022490"/>
    </source>
</evidence>
<dbReference type="GO" id="GO:0051301">
    <property type="term" value="P:cell division"/>
    <property type="evidence" value="ECO:0007669"/>
    <property type="project" value="UniProtKB-KW"/>
</dbReference>
<dbReference type="InterPro" id="IPR036968">
    <property type="entry name" value="Enolpyruvate_Tfrase_sf"/>
</dbReference>
<dbReference type="EC" id="2.5.1.7" evidence="11"/>
<keyword evidence="9" id="KW-0961">Cell wall biogenesis/degradation</keyword>
<evidence type="ECO:0000313" key="18">
    <source>
        <dbReference type="Proteomes" id="UP000034504"/>
    </source>
</evidence>
<dbReference type="GO" id="GO:0071555">
    <property type="term" value="P:cell wall organization"/>
    <property type="evidence" value="ECO:0007669"/>
    <property type="project" value="UniProtKB-KW"/>
</dbReference>
<reference evidence="17 18" key="1">
    <citation type="journal article" date="2015" name="Nature">
        <title>rRNA introns, odd ribosomes, and small enigmatic genomes across a large radiation of phyla.</title>
        <authorList>
            <person name="Brown C.T."/>
            <person name="Hug L.A."/>
            <person name="Thomas B.C."/>
            <person name="Sharon I."/>
            <person name="Castelle C.J."/>
            <person name="Singh A."/>
            <person name="Wilkins M.J."/>
            <person name="Williams K.H."/>
            <person name="Banfield J.F."/>
        </authorList>
    </citation>
    <scope>NUCLEOTIDE SEQUENCE [LARGE SCALE GENOMIC DNA]</scope>
</reference>
<keyword evidence="5 17" id="KW-0808">Transferase</keyword>
<keyword evidence="6" id="KW-0133">Cell shape</keyword>
<dbReference type="SUPFAM" id="SSF55205">
    <property type="entry name" value="EPT/RTPC-like"/>
    <property type="match status" value="1"/>
</dbReference>
<dbReference type="PANTHER" id="PTHR43783:SF1">
    <property type="entry name" value="UDP-N-ACETYLGLUCOSAMINE 1-CARBOXYVINYLTRANSFERASE"/>
    <property type="match status" value="1"/>
</dbReference>
<protein>
    <recommendedName>
        <fullName evidence="12">UDP-N-acetylglucosamine 1-carboxyvinyltransferase</fullName>
        <ecNumber evidence="11">2.5.1.7</ecNumber>
    </recommendedName>
    <alternativeName>
        <fullName evidence="13">Enoylpyruvate transferase</fullName>
    </alternativeName>
    <alternativeName>
        <fullName evidence="14">UDP-N-acetylglucosamine enolpyruvyl transferase</fullName>
    </alternativeName>
</protein>
<evidence type="ECO:0000256" key="9">
    <source>
        <dbReference type="ARBA" id="ARBA00023316"/>
    </source>
</evidence>
<dbReference type="GO" id="GO:0008760">
    <property type="term" value="F:UDP-N-acetylglucosamine 1-carboxyvinyltransferase activity"/>
    <property type="evidence" value="ECO:0007669"/>
    <property type="project" value="UniProtKB-EC"/>
</dbReference>
<dbReference type="AlphaFoldDB" id="A0A0G1NKL2"/>
<dbReference type="NCBIfam" id="NF006873">
    <property type="entry name" value="PRK09369.1"/>
    <property type="match status" value="1"/>
</dbReference>
<proteinExistence type="inferred from homology"/>
<dbReference type="PANTHER" id="PTHR43783">
    <property type="entry name" value="UDP-N-ACETYLGLUCOSAMINE 1-CARBOXYVINYLTRANSFERASE"/>
    <property type="match status" value="1"/>
</dbReference>
<evidence type="ECO:0000256" key="13">
    <source>
        <dbReference type="ARBA" id="ARBA00042443"/>
    </source>
</evidence>
<evidence type="ECO:0000256" key="12">
    <source>
        <dbReference type="ARBA" id="ARBA00039754"/>
    </source>
</evidence>
<evidence type="ECO:0000256" key="6">
    <source>
        <dbReference type="ARBA" id="ARBA00022960"/>
    </source>
</evidence>
<keyword evidence="7" id="KW-0573">Peptidoglycan synthesis</keyword>
<evidence type="ECO:0000313" key="17">
    <source>
        <dbReference type="EMBL" id="KKT84729.1"/>
    </source>
</evidence>
<dbReference type="InterPro" id="IPR050068">
    <property type="entry name" value="MurA_subfamily"/>
</dbReference>
<feature type="domain" description="Enolpyruvate transferase" evidence="16">
    <location>
        <begin position="7"/>
        <end position="426"/>
    </location>
</feature>
<dbReference type="InterPro" id="IPR013792">
    <property type="entry name" value="RNA3'P_cycl/enolpyr_Trfase_a/b"/>
</dbReference>
<keyword evidence="4" id="KW-0132">Cell division</keyword>
<dbReference type="EMBL" id="LCJU01000012">
    <property type="protein sequence ID" value="KKT84729.1"/>
    <property type="molecule type" value="Genomic_DNA"/>
</dbReference>
<sequence length="438" mass="47159">MATKIKVTGGKKLAGEITPVKNKNSILACIPAALLSDADVFYNDVPKSTDVVKMLEMLKLIGATVDDSDYSRIRINCSTVDSYRIDKDLGSLIRASIMFAGPLLARFGVCEVPVPGGCVLGKRSISSHVDSFSKVGITTEYIEDGYVRFTAPKKPESAYFVWQFEASVTGTENLLMYCAGINSRVEIVSCACEPHVYELETLLAKMGANLSGTGSNRVIVEGVKGLTGAYFTPGPDFVDIAGICVAAAITGGNLRIKGANERHISGGIIDTIQKFGVSVLGENEDLLVKATGDLCVDLAETNFPLAGDDLPKFVPKPWPGFPIDALPAIVVLCCKTKGRMLIQNWMYETGLDYIRELSAMGANIFMSDPQRIIVSGPCKFKGGKIMVPGIIEGAKAIFLASLCDNVTTTIEGIEILQRRYTDIFDTYNRLGADIEMAS</sequence>
<evidence type="ECO:0000256" key="14">
    <source>
        <dbReference type="ARBA" id="ARBA00042842"/>
    </source>
</evidence>
<accession>A0A0G1NKL2</accession>
<evidence type="ECO:0000259" key="16">
    <source>
        <dbReference type="Pfam" id="PF00275"/>
    </source>
</evidence>
<evidence type="ECO:0000256" key="10">
    <source>
        <dbReference type="ARBA" id="ARBA00038367"/>
    </source>
</evidence>
<evidence type="ECO:0000256" key="15">
    <source>
        <dbReference type="ARBA" id="ARBA00047527"/>
    </source>
</evidence>
<keyword evidence="8" id="KW-0131">Cell cycle</keyword>
<dbReference type="PATRIC" id="fig|1619125.3.peg.333"/>
<dbReference type="InterPro" id="IPR001986">
    <property type="entry name" value="Enolpyruvate_Tfrase_dom"/>
</dbReference>
<evidence type="ECO:0000256" key="2">
    <source>
        <dbReference type="ARBA" id="ARBA00004752"/>
    </source>
</evidence>